<evidence type="ECO:0008006" key="3">
    <source>
        <dbReference type="Google" id="ProtNLM"/>
    </source>
</evidence>
<reference evidence="2" key="1">
    <citation type="submission" date="2017-08" db="EMBL/GenBank/DDBJ databases">
        <authorList>
            <person name="Varghese N."/>
            <person name="Submissions S."/>
        </authorList>
    </citation>
    <scope>NUCLEOTIDE SEQUENCE [LARGE SCALE GENOMIC DNA]</scope>
    <source>
        <strain evidence="2">JC23</strain>
    </source>
</reference>
<keyword evidence="2" id="KW-1185">Reference proteome</keyword>
<name>A0A285U3E9_9BACL</name>
<evidence type="ECO:0000313" key="1">
    <source>
        <dbReference type="EMBL" id="SOC36474.1"/>
    </source>
</evidence>
<proteinExistence type="predicted"/>
<dbReference type="OrthoDB" id="2112405at2"/>
<dbReference type="Proteomes" id="UP000219252">
    <property type="component" value="Unassembled WGS sequence"/>
</dbReference>
<gene>
    <name evidence="1" type="ORF">SAMN05877842_102394</name>
</gene>
<organism evidence="1 2">
    <name type="scientific">Ureibacillus acetophenoni</name>
    <dbReference type="NCBI Taxonomy" id="614649"/>
    <lineage>
        <taxon>Bacteria</taxon>
        <taxon>Bacillati</taxon>
        <taxon>Bacillota</taxon>
        <taxon>Bacilli</taxon>
        <taxon>Bacillales</taxon>
        <taxon>Caryophanaceae</taxon>
        <taxon>Ureibacillus</taxon>
    </lineage>
</organism>
<accession>A0A285U3E9</accession>
<evidence type="ECO:0000313" key="2">
    <source>
        <dbReference type="Proteomes" id="UP000219252"/>
    </source>
</evidence>
<protein>
    <recommendedName>
        <fullName evidence="3">Transcriptional regulator</fullName>
    </recommendedName>
</protein>
<dbReference type="RefSeq" id="WP_097148451.1">
    <property type="nucleotide sequence ID" value="NZ_OBQC01000002.1"/>
</dbReference>
<dbReference type="AlphaFoldDB" id="A0A285U3E9"/>
<sequence>MKEQLIKQMDRKQLVDMIYIAKSGEISKRRIKVLHVHDHTFTAYCFMKKAQRTFLINNVLSLFPVVRNERDIIS</sequence>
<dbReference type="EMBL" id="OBQC01000002">
    <property type="protein sequence ID" value="SOC36474.1"/>
    <property type="molecule type" value="Genomic_DNA"/>
</dbReference>